<dbReference type="VEuPathDB" id="AmoebaDB:EHI5A_154320"/>
<evidence type="ECO:0000313" key="7">
    <source>
        <dbReference type="EMBL" id="EMD42369.1"/>
    </source>
</evidence>
<dbReference type="OrthoDB" id="590761at2759"/>
<evidence type="ECO:0000256" key="5">
    <source>
        <dbReference type="ARBA" id="ARBA00022917"/>
    </source>
</evidence>
<protein>
    <submittedName>
        <fullName evidence="7">Eukaryotic translation initiation factor 4E2, putative</fullName>
    </submittedName>
</protein>
<comment type="similarity">
    <text evidence="1 6">Belongs to the eukaryotic initiation factor 4E family.</text>
</comment>
<dbReference type="AlphaFoldDB" id="M2PZK7"/>
<accession>M2PZK7</accession>
<organism evidence="7 8">
    <name type="scientific">Entamoeba histolytica KU27</name>
    <dbReference type="NCBI Taxonomy" id="885311"/>
    <lineage>
        <taxon>Eukaryota</taxon>
        <taxon>Amoebozoa</taxon>
        <taxon>Evosea</taxon>
        <taxon>Archamoebae</taxon>
        <taxon>Mastigamoebida</taxon>
        <taxon>Entamoebidae</taxon>
        <taxon>Entamoeba</taxon>
    </lineage>
</organism>
<dbReference type="Pfam" id="PF01652">
    <property type="entry name" value="IF4E"/>
    <property type="match status" value="1"/>
</dbReference>
<evidence type="ECO:0000256" key="3">
    <source>
        <dbReference type="ARBA" id="ARBA00022845"/>
    </source>
</evidence>
<dbReference type="Gene3D" id="3.30.760.10">
    <property type="entry name" value="RNA Cap, Translation Initiation Factor Eif4e"/>
    <property type="match status" value="1"/>
</dbReference>
<evidence type="ECO:0000256" key="6">
    <source>
        <dbReference type="RuleBase" id="RU004374"/>
    </source>
</evidence>
<dbReference type="GO" id="GO:0003743">
    <property type="term" value="F:translation initiation factor activity"/>
    <property type="evidence" value="ECO:0007669"/>
    <property type="project" value="UniProtKB-KW"/>
</dbReference>
<dbReference type="InterPro" id="IPR023398">
    <property type="entry name" value="TIF_eIF4e-like"/>
</dbReference>
<dbReference type="GO" id="GO:0006417">
    <property type="term" value="P:regulation of translation"/>
    <property type="evidence" value="ECO:0007669"/>
    <property type="project" value="UniProtKB-KW"/>
</dbReference>
<reference evidence="7 8" key="1">
    <citation type="submission" date="2013-02" db="EMBL/GenBank/DDBJ databases">
        <authorList>
            <person name="Hannick L."/>
            <person name="Zafar N."/>
            <person name="Lorenzi H."/>
            <person name="Ali I.A."/>
            <person name="Petri W.P."/>
            <person name="Caler E."/>
        </authorList>
    </citation>
    <scope>NUCLEOTIDE SEQUENCE [LARGE SCALE GENOMIC DNA]</scope>
    <source>
        <strain evidence="7 8">KU27</strain>
    </source>
</reference>
<proteinExistence type="inferred from homology"/>
<gene>
    <name evidence="7" type="ORF">EHI5A_154320</name>
</gene>
<dbReference type="PANTHER" id="PTHR11960">
    <property type="entry name" value="EUKARYOTIC TRANSLATION INITIATION FACTOR 4E RELATED"/>
    <property type="match status" value="1"/>
</dbReference>
<dbReference type="SUPFAM" id="SSF55418">
    <property type="entry name" value="eIF4e-like"/>
    <property type="match status" value="1"/>
</dbReference>
<keyword evidence="2 6" id="KW-0396">Initiation factor</keyword>
<dbReference type="GO" id="GO:0016281">
    <property type="term" value="C:eukaryotic translation initiation factor 4F complex"/>
    <property type="evidence" value="ECO:0007669"/>
    <property type="project" value="TreeGrafter"/>
</dbReference>
<dbReference type="GO" id="GO:0000340">
    <property type="term" value="F:RNA 7-methylguanosine cap binding"/>
    <property type="evidence" value="ECO:0007669"/>
    <property type="project" value="TreeGrafter"/>
</dbReference>
<dbReference type="InterPro" id="IPR001040">
    <property type="entry name" value="TIF_eIF_4E"/>
</dbReference>
<evidence type="ECO:0000256" key="1">
    <source>
        <dbReference type="ARBA" id="ARBA00009860"/>
    </source>
</evidence>
<evidence type="ECO:0000313" key="8">
    <source>
        <dbReference type="Proteomes" id="UP000011755"/>
    </source>
</evidence>
<keyword evidence="5 6" id="KW-0648">Protein biosynthesis</keyword>
<evidence type="ECO:0000256" key="2">
    <source>
        <dbReference type="ARBA" id="ARBA00022540"/>
    </source>
</evidence>
<dbReference type="Proteomes" id="UP000011755">
    <property type="component" value="Unassembled WGS sequence"/>
</dbReference>
<keyword evidence="3" id="KW-0810">Translation regulation</keyword>
<name>M2PZK7_ENTHI</name>
<dbReference type="PANTHER" id="PTHR11960:SF8">
    <property type="entry name" value="EUKARYOTIC TRANSLATION INITIATION FACTOR 4E1-RELATED"/>
    <property type="match status" value="1"/>
</dbReference>
<evidence type="ECO:0000256" key="4">
    <source>
        <dbReference type="ARBA" id="ARBA00022884"/>
    </source>
</evidence>
<dbReference type="EMBL" id="KB445535">
    <property type="protein sequence ID" value="EMD42369.1"/>
    <property type="molecule type" value="Genomic_DNA"/>
</dbReference>
<sequence>MNLILKIEMEHKLFSEWTFWFDGFSNKSTETYGSNIVPIGSFKTAEEFWGIYDAIPKLGTMENGSDVSLFKNGIKPIWEDTSNVGGGRIQIILTNANNELCQQYWRDTLLSLIGETIPSAYCINGVAFSVRQHNKIALWLDKSGKEHLNEISKKLRDIIPSEGTIIYYSHDPSVEPIVC</sequence>
<dbReference type="FunFam" id="3.30.760.10:FF:000035">
    <property type="entry name" value="Eukaryotic translation initiation factor 4E, putative"/>
    <property type="match status" value="1"/>
</dbReference>
<keyword evidence="4 6" id="KW-0694">RNA-binding</keyword>